<accession>A0ABU7M5Y9</accession>
<gene>
    <name evidence="1" type="ORF">V2I23_06670</name>
</gene>
<protein>
    <submittedName>
        <fullName evidence="1">Uncharacterized protein</fullName>
    </submittedName>
</protein>
<reference evidence="1 2" key="1">
    <citation type="submission" date="2024-01" db="EMBL/GenBank/DDBJ databases">
        <title>Campylobacter porcellus sp. nov.</title>
        <authorList>
            <person name="Papic B."/>
            <person name="Gruntar I."/>
        </authorList>
    </citation>
    <scope>NUCLEOTIDE SEQUENCE [LARGE SCALE GENOMIC DNA]</scope>
    <source>
        <strain evidence="1 2">CX2-4855-23</strain>
    </source>
</reference>
<dbReference type="RefSeq" id="WP_330526332.1">
    <property type="nucleotide sequence ID" value="NZ_JAZBRD010000010.1"/>
</dbReference>
<keyword evidence="2" id="KW-1185">Reference proteome</keyword>
<organism evidence="1 2">
    <name type="scientific">Campylobacter porcelli</name>
    <dbReference type="NCBI Taxonomy" id="1660073"/>
    <lineage>
        <taxon>Bacteria</taxon>
        <taxon>Pseudomonadati</taxon>
        <taxon>Campylobacterota</taxon>
        <taxon>Epsilonproteobacteria</taxon>
        <taxon>Campylobacterales</taxon>
        <taxon>Campylobacteraceae</taxon>
        <taxon>Campylobacter</taxon>
    </lineage>
</organism>
<name>A0ABU7M5Y9_9BACT</name>
<dbReference type="EMBL" id="JAZBRD010000010">
    <property type="protein sequence ID" value="MEE3744979.1"/>
    <property type="molecule type" value="Genomic_DNA"/>
</dbReference>
<proteinExistence type="predicted"/>
<comment type="caution">
    <text evidence="1">The sequence shown here is derived from an EMBL/GenBank/DDBJ whole genome shotgun (WGS) entry which is preliminary data.</text>
</comment>
<evidence type="ECO:0000313" key="1">
    <source>
        <dbReference type="EMBL" id="MEE3744979.1"/>
    </source>
</evidence>
<dbReference type="Proteomes" id="UP001331664">
    <property type="component" value="Unassembled WGS sequence"/>
</dbReference>
<evidence type="ECO:0000313" key="2">
    <source>
        <dbReference type="Proteomes" id="UP001331664"/>
    </source>
</evidence>
<sequence length="46" mass="5488">MHILSHRGWWQDSSEKNQMIAFQREFKFCQKALNEQIGKYMGGGRD</sequence>